<evidence type="ECO:0000256" key="2">
    <source>
        <dbReference type="SAM" id="SignalP"/>
    </source>
</evidence>
<dbReference type="Proteomes" id="UP000298588">
    <property type="component" value="Chromosome"/>
</dbReference>
<proteinExistence type="predicted"/>
<keyword evidence="2" id="KW-0732">Signal</keyword>
<name>A0A4D7QMW7_9HYPH</name>
<protein>
    <recommendedName>
        <fullName evidence="6">Sulfur globule protein</fullName>
    </recommendedName>
</protein>
<feature type="transmembrane region" description="Helical" evidence="1">
    <location>
        <begin position="73"/>
        <end position="90"/>
    </location>
</feature>
<evidence type="ECO:0000313" key="3">
    <source>
        <dbReference type="EMBL" id="QCK86969.1"/>
    </source>
</evidence>
<gene>
    <name evidence="3" type="ORF">E8L99_14985</name>
    <name evidence="4" type="ORF">E8L99_22125</name>
</gene>
<keyword evidence="5" id="KW-1185">Reference proteome</keyword>
<feature type="signal peptide" evidence="2">
    <location>
        <begin position="1"/>
        <end position="27"/>
    </location>
</feature>
<dbReference type="EMBL" id="CP039865">
    <property type="protein sequence ID" value="QCK88263.1"/>
    <property type="molecule type" value="Genomic_DNA"/>
</dbReference>
<dbReference type="EMBL" id="CP039865">
    <property type="protein sequence ID" value="QCK86969.1"/>
    <property type="molecule type" value="Genomic_DNA"/>
</dbReference>
<keyword evidence="1" id="KW-0472">Membrane</keyword>
<accession>A0A4D7QMW7</accession>
<sequence>MTSIKTLALAAAAVAGLGLFATTDAEARGFGGRGGGFHGGGFRAGGFHGGARHFGGHHFAGHRHGGYWRGGRWLPYAVGVGVIGTAAVIADSCYRSRWVDTPYGLVRQRVNICD</sequence>
<evidence type="ECO:0008006" key="6">
    <source>
        <dbReference type="Google" id="ProtNLM"/>
    </source>
</evidence>
<evidence type="ECO:0000313" key="5">
    <source>
        <dbReference type="Proteomes" id="UP000298588"/>
    </source>
</evidence>
<feature type="chain" id="PRO_5036118090" description="Sulfur globule protein" evidence="2">
    <location>
        <begin position="28"/>
        <end position="114"/>
    </location>
</feature>
<dbReference type="KEGG" id="paqt:E8L99_22125"/>
<keyword evidence="1" id="KW-1133">Transmembrane helix</keyword>
<evidence type="ECO:0000313" key="4">
    <source>
        <dbReference type="EMBL" id="QCK88263.1"/>
    </source>
</evidence>
<dbReference type="KEGG" id="paqt:E8L99_14985"/>
<evidence type="ECO:0000256" key="1">
    <source>
        <dbReference type="SAM" id="Phobius"/>
    </source>
</evidence>
<organism evidence="3 5">
    <name type="scientific">Phreatobacter aquaticus</name>
    <dbReference type="NCBI Taxonomy" id="2570229"/>
    <lineage>
        <taxon>Bacteria</taxon>
        <taxon>Pseudomonadati</taxon>
        <taxon>Pseudomonadota</taxon>
        <taxon>Alphaproteobacteria</taxon>
        <taxon>Hyphomicrobiales</taxon>
        <taxon>Phreatobacteraceae</taxon>
        <taxon>Phreatobacter</taxon>
    </lineage>
</organism>
<keyword evidence="1" id="KW-0812">Transmembrane</keyword>
<reference evidence="3 5" key="1">
    <citation type="submission" date="2019-04" db="EMBL/GenBank/DDBJ databases">
        <title>Phreatobacter aquaticus sp. nov.</title>
        <authorList>
            <person name="Choi A."/>
            <person name="Baek K."/>
        </authorList>
    </citation>
    <scope>NUCLEOTIDE SEQUENCE [LARGE SCALE GENOMIC DNA]</scope>
    <source>
        <strain evidence="3 5">NMCR1094</strain>
    </source>
</reference>
<dbReference type="AlphaFoldDB" id="A0A4D7QMW7"/>
<dbReference type="RefSeq" id="WP_137100300.1">
    <property type="nucleotide sequence ID" value="NZ_CP039865.1"/>
</dbReference>